<dbReference type="GO" id="GO:0008360">
    <property type="term" value="P:regulation of cell shape"/>
    <property type="evidence" value="ECO:0007669"/>
    <property type="project" value="UniProtKB-KW"/>
</dbReference>
<dbReference type="Pfam" id="PF01424">
    <property type="entry name" value="R3H"/>
    <property type="match status" value="1"/>
</dbReference>
<evidence type="ECO:0000313" key="9">
    <source>
        <dbReference type="EMBL" id="KXG76378.1"/>
    </source>
</evidence>
<evidence type="ECO:0000259" key="8">
    <source>
        <dbReference type="PROSITE" id="PS51061"/>
    </source>
</evidence>
<evidence type="ECO:0000313" key="10">
    <source>
        <dbReference type="Proteomes" id="UP000070427"/>
    </source>
</evidence>
<keyword evidence="5 6" id="KW-0961">Cell wall biogenesis/degradation</keyword>
<dbReference type="OrthoDB" id="9794483at2"/>
<keyword evidence="4 6" id="KW-0143">Chaperone</keyword>
<dbReference type="STRING" id="520764.AN618_16180"/>
<dbReference type="Gene3D" id="3.30.300.20">
    <property type="match status" value="1"/>
</dbReference>
<comment type="caution">
    <text evidence="6">Lacks conserved residue(s) required for the propagation of feature annotation.</text>
</comment>
<dbReference type="Gene3D" id="3.30.1370.50">
    <property type="entry name" value="R3H-like domain"/>
    <property type="match status" value="1"/>
</dbReference>
<organism evidence="9 10">
    <name type="scientific">Fervidicola ferrireducens</name>
    <dbReference type="NCBI Taxonomy" id="520764"/>
    <lineage>
        <taxon>Bacteria</taxon>
        <taxon>Bacillati</taxon>
        <taxon>Bacillota</taxon>
        <taxon>Clostridia</taxon>
        <taxon>Thermosediminibacterales</taxon>
        <taxon>Thermosediminibacteraceae</taxon>
        <taxon>Fervidicola</taxon>
    </lineage>
</organism>
<keyword evidence="2 6" id="KW-0694">RNA-binding</keyword>
<dbReference type="RefSeq" id="WP_066353755.1">
    <property type="nucleotide sequence ID" value="NZ_LOED01000020.1"/>
</dbReference>
<accession>A0A140L753</accession>
<evidence type="ECO:0000256" key="6">
    <source>
        <dbReference type="HAMAP-Rule" id="MF_00867"/>
    </source>
</evidence>
<gene>
    <name evidence="6" type="primary">khpB</name>
    <name evidence="6" type="synonym">eloR</name>
    <name evidence="9" type="ORF">AN618_16180</name>
</gene>
<dbReference type="InParanoid" id="A0A140L753"/>
<dbReference type="EMBL" id="LOED01000020">
    <property type="protein sequence ID" value="KXG76378.1"/>
    <property type="molecule type" value="Genomic_DNA"/>
</dbReference>
<evidence type="ECO:0000256" key="3">
    <source>
        <dbReference type="ARBA" id="ARBA00022960"/>
    </source>
</evidence>
<dbReference type="InterPro" id="IPR038008">
    <property type="entry name" value="Jag_KH"/>
</dbReference>
<dbReference type="CDD" id="cd02644">
    <property type="entry name" value="R3H_jag"/>
    <property type="match status" value="1"/>
</dbReference>
<dbReference type="GO" id="GO:0009252">
    <property type="term" value="P:peptidoglycan biosynthetic process"/>
    <property type="evidence" value="ECO:0007669"/>
    <property type="project" value="UniProtKB-UniRule"/>
</dbReference>
<reference evidence="9 10" key="1">
    <citation type="submission" date="2015-12" db="EMBL/GenBank/DDBJ databases">
        <title>Draft genome sequnece of Fervidicola ferrireducens strain Y170.</title>
        <authorList>
            <person name="Patel B.K."/>
        </authorList>
    </citation>
    <scope>NUCLEOTIDE SEQUENCE [LARGE SCALE GENOMIC DNA]</scope>
    <source>
        <strain evidence="9 10">Y170</strain>
    </source>
</reference>
<dbReference type="InterPro" id="IPR036867">
    <property type="entry name" value="R3H_dom_sf"/>
</dbReference>
<evidence type="ECO:0000256" key="2">
    <source>
        <dbReference type="ARBA" id="ARBA00022884"/>
    </source>
</evidence>
<dbReference type="SUPFAM" id="SSF82708">
    <property type="entry name" value="R3H domain"/>
    <property type="match status" value="1"/>
</dbReference>
<proteinExistence type="inferred from homology"/>
<dbReference type="AlphaFoldDB" id="A0A140L753"/>
<dbReference type="GO" id="GO:0005737">
    <property type="term" value="C:cytoplasm"/>
    <property type="evidence" value="ECO:0007669"/>
    <property type="project" value="UniProtKB-SubCell"/>
</dbReference>
<dbReference type="Gene3D" id="3.30.30.80">
    <property type="entry name" value="probable RNA-binding protein from clostridium symbiosum atcc 14940"/>
    <property type="match status" value="1"/>
</dbReference>
<keyword evidence="3 6" id="KW-0133">Cell shape</keyword>
<comment type="caution">
    <text evidence="9">The sequence shown here is derived from an EMBL/GenBank/DDBJ whole genome shotgun (WGS) entry which is preliminary data.</text>
</comment>
<comment type="similarity">
    <text evidence="6">Belongs to the KhpB RNA-binding protein family.</text>
</comment>
<dbReference type="PATRIC" id="fig|520764.3.peg.1737"/>
<dbReference type="InterPro" id="IPR039247">
    <property type="entry name" value="KhpB"/>
</dbReference>
<comment type="subunit">
    <text evidence="6">Forms a complex with KhpA.</text>
</comment>
<dbReference type="InterPro" id="IPR001374">
    <property type="entry name" value="R3H_dom"/>
</dbReference>
<dbReference type="InterPro" id="IPR034079">
    <property type="entry name" value="R3H_KhpB"/>
</dbReference>
<dbReference type="PANTHER" id="PTHR35800">
    <property type="entry name" value="PROTEIN JAG"/>
    <property type="match status" value="1"/>
</dbReference>
<evidence type="ECO:0000256" key="7">
    <source>
        <dbReference type="SAM" id="Coils"/>
    </source>
</evidence>
<dbReference type="PANTHER" id="PTHR35800:SF1">
    <property type="entry name" value="RNA-BINDING PROTEIN KHPB"/>
    <property type="match status" value="1"/>
</dbReference>
<name>A0A140L753_9FIRM</name>
<dbReference type="InterPro" id="IPR032782">
    <property type="entry name" value="KhpB_N"/>
</dbReference>
<keyword evidence="7" id="KW-0175">Coiled coil</keyword>
<dbReference type="InterPro" id="IPR015946">
    <property type="entry name" value="KH_dom-like_a/b"/>
</dbReference>
<evidence type="ECO:0000256" key="5">
    <source>
        <dbReference type="ARBA" id="ARBA00023316"/>
    </source>
</evidence>
<dbReference type="GO" id="GO:0071555">
    <property type="term" value="P:cell wall organization"/>
    <property type="evidence" value="ECO:0007669"/>
    <property type="project" value="UniProtKB-KW"/>
</dbReference>
<protein>
    <recommendedName>
        <fullName evidence="6">RNA-binding protein KhpB</fullName>
    </recommendedName>
    <alternativeName>
        <fullName evidence="6">RNA-binding protein EloR</fullName>
    </alternativeName>
</protein>
<comment type="domain">
    <text evidence="6">Has an N-terminal Jag-N domain and 2 RNA-binding domains (KH and R3H).</text>
</comment>
<keyword evidence="1 6" id="KW-0963">Cytoplasm</keyword>
<dbReference type="FunCoup" id="A0A140L753">
    <property type="interactions" value="127"/>
</dbReference>
<sequence length="210" mass="23882">MKTVEKLGKTVEEAVELALKELKAKREEVEVEVLDEGSRGLFGLLSRMAKVRVTLKKKPEEKALEFLRGLFNILKIAPDINMVYEEDGLCKIEMKGKDLGIIIGKRGATLNALQFLTSLVANKESGEYQRIVLDVEGYRKKREKVLRELALKVAKKVKETKKSIALEPMPPSERKIIHSTLQNDSRVKTHSEGEEPYRRVIVSLKYPPVR</sequence>
<dbReference type="SMART" id="SM01245">
    <property type="entry name" value="Jag_N"/>
    <property type="match status" value="1"/>
</dbReference>
<keyword evidence="10" id="KW-1185">Reference proteome</keyword>
<dbReference type="SMART" id="SM00393">
    <property type="entry name" value="R3H"/>
    <property type="match status" value="1"/>
</dbReference>
<dbReference type="PROSITE" id="PS51061">
    <property type="entry name" value="R3H"/>
    <property type="match status" value="1"/>
</dbReference>
<evidence type="ECO:0000256" key="1">
    <source>
        <dbReference type="ARBA" id="ARBA00022490"/>
    </source>
</evidence>
<dbReference type="NCBIfam" id="NF041568">
    <property type="entry name" value="Jag_EloR"/>
    <property type="match status" value="1"/>
</dbReference>
<dbReference type="Pfam" id="PF14804">
    <property type="entry name" value="Jag_N"/>
    <property type="match status" value="1"/>
</dbReference>
<feature type="domain" description="R3H" evidence="8">
    <location>
        <begin position="140"/>
        <end position="206"/>
    </location>
</feature>
<feature type="coiled-coil region" evidence="7">
    <location>
        <begin position="12"/>
        <end position="39"/>
    </location>
</feature>
<dbReference type="Pfam" id="PF13083">
    <property type="entry name" value="KH_KhpA-B"/>
    <property type="match status" value="1"/>
</dbReference>
<comment type="function">
    <text evidence="6">A probable RNA chaperone. Forms a complex with KhpA which binds to cellular RNA and controls its expression. Plays a role in peptidoglycan (PG) homeostasis and cell length regulation.</text>
</comment>
<evidence type="ECO:0000256" key="4">
    <source>
        <dbReference type="ARBA" id="ARBA00023186"/>
    </source>
</evidence>
<comment type="subcellular location">
    <subcellularLocation>
        <location evidence="6">Cytoplasm</location>
    </subcellularLocation>
</comment>
<dbReference type="InterPro" id="IPR038247">
    <property type="entry name" value="Jag_N_dom_sf"/>
</dbReference>
<dbReference type="Proteomes" id="UP000070427">
    <property type="component" value="Unassembled WGS sequence"/>
</dbReference>
<dbReference type="HAMAP" id="MF_00867">
    <property type="entry name" value="KhpB"/>
    <property type="match status" value="1"/>
</dbReference>
<dbReference type="CDD" id="cd02414">
    <property type="entry name" value="KH-II_Jag"/>
    <property type="match status" value="1"/>
</dbReference>
<dbReference type="GO" id="GO:0003723">
    <property type="term" value="F:RNA binding"/>
    <property type="evidence" value="ECO:0007669"/>
    <property type="project" value="UniProtKB-UniRule"/>
</dbReference>